<dbReference type="InterPro" id="IPR005821">
    <property type="entry name" value="Ion_trans_dom"/>
</dbReference>
<dbReference type="InterPro" id="IPR027359">
    <property type="entry name" value="Volt_channel_dom_sf"/>
</dbReference>
<evidence type="ECO:0000259" key="6">
    <source>
        <dbReference type="Pfam" id="PF00520"/>
    </source>
</evidence>
<dbReference type="GO" id="GO:0048240">
    <property type="term" value="P:sperm capacitation"/>
    <property type="evidence" value="ECO:0007669"/>
    <property type="project" value="TreeGrafter"/>
</dbReference>
<comment type="subcellular location">
    <subcellularLocation>
        <location evidence="1">Membrane</location>
        <topology evidence="1">Multi-pass membrane protein</topology>
    </subcellularLocation>
</comment>
<dbReference type="EMBL" id="UINC01084223">
    <property type="protein sequence ID" value="SVC30669.1"/>
    <property type="molecule type" value="Genomic_DNA"/>
</dbReference>
<dbReference type="PANTHER" id="PTHR47077">
    <property type="entry name" value="ION_TRANS DOMAIN-CONTAINING PROTEIN"/>
    <property type="match status" value="1"/>
</dbReference>
<accession>A0A382L245</accession>
<feature type="transmembrane region" description="Helical" evidence="5">
    <location>
        <begin position="82"/>
        <end position="100"/>
    </location>
</feature>
<dbReference type="GO" id="GO:0097228">
    <property type="term" value="C:sperm principal piece"/>
    <property type="evidence" value="ECO:0007669"/>
    <property type="project" value="TreeGrafter"/>
</dbReference>
<dbReference type="InterPro" id="IPR028744">
    <property type="entry name" value="CatSper4"/>
</dbReference>
<dbReference type="GO" id="GO:0006814">
    <property type="term" value="P:sodium ion transport"/>
    <property type="evidence" value="ECO:0007669"/>
    <property type="project" value="TreeGrafter"/>
</dbReference>
<proteinExistence type="predicted"/>
<evidence type="ECO:0000313" key="7">
    <source>
        <dbReference type="EMBL" id="SVC30669.1"/>
    </source>
</evidence>
<dbReference type="SUPFAM" id="SSF81324">
    <property type="entry name" value="Voltage-gated potassium channels"/>
    <property type="match status" value="1"/>
</dbReference>
<dbReference type="GO" id="GO:0036128">
    <property type="term" value="C:CatSper complex"/>
    <property type="evidence" value="ECO:0007669"/>
    <property type="project" value="InterPro"/>
</dbReference>
<evidence type="ECO:0000256" key="5">
    <source>
        <dbReference type="SAM" id="Phobius"/>
    </source>
</evidence>
<dbReference type="Gene3D" id="1.10.287.70">
    <property type="match status" value="1"/>
</dbReference>
<evidence type="ECO:0000256" key="3">
    <source>
        <dbReference type="ARBA" id="ARBA00022989"/>
    </source>
</evidence>
<protein>
    <recommendedName>
        <fullName evidence="6">Ion transport domain-containing protein</fullName>
    </recommendedName>
</protein>
<keyword evidence="4 5" id="KW-0472">Membrane</keyword>
<dbReference type="GO" id="GO:0001669">
    <property type="term" value="C:acrosomal vesicle"/>
    <property type="evidence" value="ECO:0007669"/>
    <property type="project" value="TreeGrafter"/>
</dbReference>
<sequence>VLTIIGLNAVAIVLSGFSHIRAHFGEWISWVDYGCLLYFVAEAILKIRRNSFTNYWKRGWNKLDFIIVLGSSPLLLEPLVGGSVQFFSIVLVGRFLRFLRIMRFVPNSEKIWAGVSRALKASAAVFLTLLVLNIILAMGANALFGDVAPKHFGDPLKSAYTLFKVFTVEGWYEIPEEMAANGEDGGLVNMVRGYFVFAVFTGGILGLSLANAVFVDEMIADNNDRLEKMVTNLREELADKREQDETAHVERWKSVETQLRHIQEQLTKMSGG</sequence>
<keyword evidence="2 5" id="KW-0812">Transmembrane</keyword>
<name>A0A382L245_9ZZZZ</name>
<gene>
    <name evidence="7" type="ORF">METZ01_LOCUS283523</name>
</gene>
<feature type="domain" description="Ion transport" evidence="6">
    <location>
        <begin position="2"/>
        <end position="217"/>
    </location>
</feature>
<dbReference type="GO" id="GO:0005245">
    <property type="term" value="F:voltage-gated calcium channel activity"/>
    <property type="evidence" value="ECO:0007669"/>
    <property type="project" value="TreeGrafter"/>
</dbReference>
<dbReference type="GO" id="GO:0030317">
    <property type="term" value="P:flagellated sperm motility"/>
    <property type="evidence" value="ECO:0007669"/>
    <property type="project" value="InterPro"/>
</dbReference>
<dbReference type="AlphaFoldDB" id="A0A382L245"/>
<feature type="transmembrane region" description="Helical" evidence="5">
    <location>
        <begin position="121"/>
        <end position="144"/>
    </location>
</feature>
<feature type="transmembrane region" description="Helical" evidence="5">
    <location>
        <begin position="194"/>
        <end position="215"/>
    </location>
</feature>
<evidence type="ECO:0000256" key="4">
    <source>
        <dbReference type="ARBA" id="ARBA00023136"/>
    </source>
</evidence>
<feature type="non-terminal residue" evidence="7">
    <location>
        <position position="1"/>
    </location>
</feature>
<reference evidence="7" key="1">
    <citation type="submission" date="2018-05" db="EMBL/GenBank/DDBJ databases">
        <authorList>
            <person name="Lanie J.A."/>
            <person name="Ng W.-L."/>
            <person name="Kazmierczak K.M."/>
            <person name="Andrzejewski T.M."/>
            <person name="Davidsen T.M."/>
            <person name="Wayne K.J."/>
            <person name="Tettelin H."/>
            <person name="Glass J.I."/>
            <person name="Rusch D."/>
            <person name="Podicherti R."/>
            <person name="Tsui H.-C.T."/>
            <person name="Winkler M.E."/>
        </authorList>
    </citation>
    <scope>NUCLEOTIDE SEQUENCE</scope>
</reference>
<dbReference type="GO" id="GO:0005227">
    <property type="term" value="F:calcium-activated cation channel activity"/>
    <property type="evidence" value="ECO:0007669"/>
    <property type="project" value="InterPro"/>
</dbReference>
<organism evidence="7">
    <name type="scientific">marine metagenome</name>
    <dbReference type="NCBI Taxonomy" id="408172"/>
    <lineage>
        <taxon>unclassified sequences</taxon>
        <taxon>metagenomes</taxon>
        <taxon>ecological metagenomes</taxon>
    </lineage>
</organism>
<dbReference type="PANTHER" id="PTHR47077:SF1">
    <property type="entry name" value="CATION CHANNEL SPERM-ASSOCIATED PROTEIN 4"/>
    <property type="match status" value="1"/>
</dbReference>
<keyword evidence="3 5" id="KW-1133">Transmembrane helix</keyword>
<dbReference type="Pfam" id="PF00520">
    <property type="entry name" value="Ion_trans"/>
    <property type="match status" value="1"/>
</dbReference>
<evidence type="ECO:0000256" key="2">
    <source>
        <dbReference type="ARBA" id="ARBA00022692"/>
    </source>
</evidence>
<dbReference type="Gene3D" id="1.20.120.350">
    <property type="entry name" value="Voltage-gated potassium channels. Chain C"/>
    <property type="match status" value="1"/>
</dbReference>
<evidence type="ECO:0000256" key="1">
    <source>
        <dbReference type="ARBA" id="ARBA00004141"/>
    </source>
</evidence>